<sequence>MDLTTLVIGSVAAKHWFTDWREPKDVDAFTDREQIDVSMITDCDLKGDFFWDERLRDPIHTGGVATPDELYTIKHSHAYWELKNSSWGKHMTDLLDLKRRGAKLIPEWHDVLYKVWEDLHGKKQVDLTQESDEFFTDAVKRIYDHDSIHHSVAYTPGKPIYDECLKDGKSVQMDMAKVWAMPHERIVQMFREEIYVTALERLVIPNDYKYSPGAAYQWALRRTITSLTKGKSAQFIVSHFDEFRAPDLNYVQWHKDNSHFLKRLETA</sequence>
<organism evidence="3 4">
    <name type="scientific">Mycobacteroides abscessus subsp. abscessus</name>
    <dbReference type="NCBI Taxonomy" id="1185650"/>
    <lineage>
        <taxon>Bacteria</taxon>
        <taxon>Bacillati</taxon>
        <taxon>Actinomycetota</taxon>
        <taxon>Actinomycetes</taxon>
        <taxon>Mycobacteriales</taxon>
        <taxon>Mycobacteriaceae</taxon>
        <taxon>Mycobacteroides</taxon>
        <taxon>Mycobacteroides abscessus</taxon>
    </lineage>
</organism>
<comment type="caution">
    <text evidence="3">The sequence shown here is derived from an EMBL/GenBank/DDBJ whole genome shotgun (WGS) entry which is preliminary data.</text>
</comment>
<dbReference type="InterPro" id="IPR055699">
    <property type="entry name" value="DUF7275"/>
</dbReference>
<dbReference type="Pfam" id="PF23942">
    <property type="entry name" value="DUF7277"/>
    <property type="match status" value="1"/>
</dbReference>
<dbReference type="InterPro" id="IPR055701">
    <property type="entry name" value="DUF7277"/>
</dbReference>
<dbReference type="Proteomes" id="UP000185210">
    <property type="component" value="Unassembled WGS sequence"/>
</dbReference>
<reference evidence="3 4" key="1">
    <citation type="submission" date="2016-11" db="EMBL/GenBank/DDBJ databases">
        <authorList>
            <consortium name="Pathogen Informatics"/>
        </authorList>
    </citation>
    <scope>NUCLEOTIDE SEQUENCE [LARGE SCALE GENOMIC DNA]</scope>
    <source>
        <strain evidence="3 4">104</strain>
    </source>
</reference>
<evidence type="ECO:0000259" key="2">
    <source>
        <dbReference type="Pfam" id="PF23942"/>
    </source>
</evidence>
<feature type="domain" description="DUF7277" evidence="2">
    <location>
        <begin position="6"/>
        <end position="35"/>
    </location>
</feature>
<name>A0AB38D0X9_9MYCO</name>
<proteinExistence type="predicted"/>
<feature type="domain" description="DUF7275" evidence="1">
    <location>
        <begin position="70"/>
        <end position="247"/>
    </location>
</feature>
<evidence type="ECO:0000259" key="1">
    <source>
        <dbReference type="Pfam" id="PF23940"/>
    </source>
</evidence>
<dbReference type="RefSeq" id="WP_074292932.1">
    <property type="nucleotide sequence ID" value="NZ_FSFF01000001.1"/>
</dbReference>
<gene>
    <name evidence="3" type="ORF">SAMEA2070301_03145</name>
</gene>
<dbReference type="AlphaFoldDB" id="A0AB38D0X9"/>
<evidence type="ECO:0000313" key="3">
    <source>
        <dbReference type="EMBL" id="SIB18614.1"/>
    </source>
</evidence>
<dbReference type="EMBL" id="FSHM01000004">
    <property type="protein sequence ID" value="SIB18614.1"/>
    <property type="molecule type" value="Genomic_DNA"/>
</dbReference>
<dbReference type="Pfam" id="PF23940">
    <property type="entry name" value="DUF7275"/>
    <property type="match status" value="1"/>
</dbReference>
<accession>A0AB38D0X9</accession>
<evidence type="ECO:0000313" key="4">
    <source>
        <dbReference type="Proteomes" id="UP000185210"/>
    </source>
</evidence>
<protein>
    <submittedName>
        <fullName evidence="3">Uncharacterized protein</fullName>
    </submittedName>
</protein>